<dbReference type="Gene3D" id="1.10.10.10">
    <property type="entry name" value="Winged helix-like DNA-binding domain superfamily/Winged helix DNA-binding domain"/>
    <property type="match status" value="1"/>
</dbReference>
<dbReference type="GO" id="GO:0016987">
    <property type="term" value="F:sigma factor activity"/>
    <property type="evidence" value="ECO:0007669"/>
    <property type="project" value="InterPro"/>
</dbReference>
<protein>
    <recommendedName>
        <fullName evidence="1">RNA polymerase sigma factor 70 region 4 type 2 domain-containing protein</fullName>
    </recommendedName>
</protein>
<dbReference type="Pfam" id="PF08281">
    <property type="entry name" value="Sigma70_r4_2"/>
    <property type="match status" value="1"/>
</dbReference>
<keyword evidence="3" id="KW-1185">Reference proteome</keyword>
<comment type="caution">
    <text evidence="2">The sequence shown here is derived from an EMBL/GenBank/DDBJ whole genome shotgun (WGS) entry which is preliminary data.</text>
</comment>
<reference evidence="2 3" key="1">
    <citation type="submission" date="2020-02" db="EMBL/GenBank/DDBJ databases">
        <authorList>
            <person name="Zhang X.-Y."/>
        </authorList>
    </citation>
    <scope>NUCLEOTIDE SEQUENCE [LARGE SCALE GENOMIC DNA]</scope>
    <source>
        <strain evidence="2 3">C33</strain>
    </source>
</reference>
<gene>
    <name evidence="2" type="ORF">G3I74_12380</name>
</gene>
<dbReference type="CDD" id="cd06171">
    <property type="entry name" value="Sigma70_r4"/>
    <property type="match status" value="1"/>
</dbReference>
<sequence length="67" mass="7552">MNQAEHDMLVIDAQDGSRRALQLFYVSGLRIPEIALVLDIPAGTVKSRLHRARGLLKDHFEGDDDEH</sequence>
<dbReference type="Proteomes" id="UP000484885">
    <property type="component" value="Unassembled WGS sequence"/>
</dbReference>
<dbReference type="SUPFAM" id="SSF88659">
    <property type="entry name" value="Sigma3 and sigma4 domains of RNA polymerase sigma factors"/>
    <property type="match status" value="1"/>
</dbReference>
<accession>A0A845VH51</accession>
<dbReference type="InterPro" id="IPR013324">
    <property type="entry name" value="RNA_pol_sigma_r3/r4-like"/>
</dbReference>
<dbReference type="EMBL" id="JAAGSC010000043">
    <property type="protein sequence ID" value="NDY96529.1"/>
    <property type="molecule type" value="Genomic_DNA"/>
</dbReference>
<dbReference type="GO" id="GO:0003677">
    <property type="term" value="F:DNA binding"/>
    <property type="evidence" value="ECO:0007669"/>
    <property type="project" value="InterPro"/>
</dbReference>
<dbReference type="AlphaFoldDB" id="A0A845VH51"/>
<dbReference type="RefSeq" id="WP_164211921.1">
    <property type="nucleotide sequence ID" value="NZ_JAAGSC010000043.1"/>
</dbReference>
<dbReference type="InterPro" id="IPR036388">
    <property type="entry name" value="WH-like_DNA-bd_sf"/>
</dbReference>
<dbReference type="GO" id="GO:0006352">
    <property type="term" value="P:DNA-templated transcription initiation"/>
    <property type="evidence" value="ECO:0007669"/>
    <property type="project" value="InterPro"/>
</dbReference>
<evidence type="ECO:0000259" key="1">
    <source>
        <dbReference type="Pfam" id="PF08281"/>
    </source>
</evidence>
<evidence type="ECO:0000313" key="2">
    <source>
        <dbReference type="EMBL" id="NDY96529.1"/>
    </source>
</evidence>
<organism evidence="2 3">
    <name type="scientific">Wenzhouxiangella limi</name>
    <dbReference type="NCBI Taxonomy" id="2707351"/>
    <lineage>
        <taxon>Bacteria</taxon>
        <taxon>Pseudomonadati</taxon>
        <taxon>Pseudomonadota</taxon>
        <taxon>Gammaproteobacteria</taxon>
        <taxon>Chromatiales</taxon>
        <taxon>Wenzhouxiangellaceae</taxon>
        <taxon>Wenzhouxiangella</taxon>
    </lineage>
</organism>
<feature type="domain" description="RNA polymerase sigma factor 70 region 4 type 2" evidence="1">
    <location>
        <begin position="18"/>
        <end position="54"/>
    </location>
</feature>
<proteinExistence type="predicted"/>
<dbReference type="InterPro" id="IPR013249">
    <property type="entry name" value="RNA_pol_sigma70_r4_t2"/>
</dbReference>
<name>A0A845VH51_9GAMM</name>
<evidence type="ECO:0000313" key="3">
    <source>
        <dbReference type="Proteomes" id="UP000484885"/>
    </source>
</evidence>